<accession>A0AAW3UZ09</accession>
<evidence type="ECO:0000313" key="4">
    <source>
        <dbReference type="Proteomes" id="UP000518681"/>
    </source>
</evidence>
<dbReference type="CDD" id="cd20707">
    <property type="entry name" value="MIX_III"/>
    <property type="match status" value="1"/>
</dbReference>
<feature type="transmembrane region" description="Helical" evidence="1">
    <location>
        <begin position="898"/>
        <end position="918"/>
    </location>
</feature>
<organism evidence="3 4">
    <name type="scientific">Paraburkholderia fungorum</name>
    <dbReference type="NCBI Taxonomy" id="134537"/>
    <lineage>
        <taxon>Bacteria</taxon>
        <taxon>Pseudomonadati</taxon>
        <taxon>Pseudomonadota</taxon>
        <taxon>Betaproteobacteria</taxon>
        <taxon>Burkholderiales</taxon>
        <taxon>Burkholderiaceae</taxon>
        <taxon>Paraburkholderia</taxon>
    </lineage>
</organism>
<keyword evidence="1" id="KW-0472">Membrane</keyword>
<name>A0AAW3UZ09_9BURK</name>
<protein>
    <recommendedName>
        <fullName evidence="2">Toxin VasX N-terminal region domain-containing protein</fullName>
    </recommendedName>
</protein>
<evidence type="ECO:0000256" key="1">
    <source>
        <dbReference type="SAM" id="Phobius"/>
    </source>
</evidence>
<evidence type="ECO:0000259" key="2">
    <source>
        <dbReference type="Pfam" id="PF20249"/>
    </source>
</evidence>
<dbReference type="NCBIfam" id="NF041559">
    <property type="entry name" value="BTH_I2691_fam"/>
    <property type="match status" value="1"/>
</dbReference>
<sequence length="971" mass="107234">MATSNQKCANCEKTGLPILPVRYTVLPKTAKAKIPAGVTGDRVTSIELQEHQYGVRTLRQGWLYLFYEVGARGKNYWEAYNVTEDGRLWKQLLPLPSTPVTDPACAQCAIAVPMDLIAIERPEKCTGRVFVAFSELAWHQQTFNKYQADETLRMKRMQWIEPSKWIGSGKDAHGHAVVATASAIDQVVEYMPGFDARTLSVLDDKQRFSDDKGGYKEDLLKQEVSRYPLYIRQASPASASQSLVKLMEHIGTISQDGSAADAAGGSANHYPPMMLALWDAVGNIHELNGYRNDPVSWMDRYASKQELGMQVMALHHIDEAQRIVYARQKDEVVSQEGLAKQAHDMSPLGQPGAQSALSAQRAKALAAADPSRVAQINAYYDDMDWMAANNIPGSYQTRIIQAGQLSSAGSANSPAAYVGSYRDSIMNDARAYAKAQPGFHDRDVKDMQTFGWSDYEQRLKRKDIELFRDKYTSLQQAIYQLQETRSNDVGQWLKAELLFDTLEDYHCDELNDSLDFEIVVSLAIDGLASTPKGQAIVDDLITRWNPVEKSSLVWRAVAMNHPAGREELAKVLASAQENKAKPLESGGANIVVTVAGYAKKLADQYKQYSKLALEKDPKKLSWLGEKYKAEGRDTLVMNIGDRIFEKFRINQVGDFVGEKIVQTVLLQRAGIPVEDALSIVRKEAQFAKKSRLEILERMRTAKTILMGTAATGEGATDELYKVWNTLKEDKNETALKELRMGRIAAVAAVCELVNFWHLLAGAKDEETTSKLVKSGASLCSAIITIAMTPYYGTLKNSARALSWKLVGGFLSGVGVFAGAWLDGMDVAKKYKYRQIDVAIFLGLKSFAGAISGTAIVIDAISTAAPLFKRLAARSGKRAIVLAVEVITEKAATIAAFKLVGALLSFEATILITALQFIADRLMPNALEAWCSRCAFGTGRESTMRVKDHDVPRYTDLAQQEAEFDKVMAEGL</sequence>
<comment type="caution">
    <text evidence="3">The sequence shown here is derived from an EMBL/GenBank/DDBJ whole genome shotgun (WGS) entry which is preliminary data.</text>
</comment>
<feature type="transmembrane region" description="Helical" evidence="1">
    <location>
        <begin position="771"/>
        <end position="791"/>
    </location>
</feature>
<dbReference type="EMBL" id="JACIIK010000008">
    <property type="protein sequence ID" value="MBB6203885.1"/>
    <property type="molecule type" value="Genomic_DNA"/>
</dbReference>
<feature type="transmembrane region" description="Helical" evidence="1">
    <location>
        <begin position="835"/>
        <end position="857"/>
    </location>
</feature>
<keyword evidence="1" id="KW-0812">Transmembrane</keyword>
<keyword evidence="1" id="KW-1133">Transmembrane helix</keyword>
<feature type="transmembrane region" description="Helical" evidence="1">
    <location>
        <begin position="803"/>
        <end position="823"/>
    </location>
</feature>
<gene>
    <name evidence="3" type="ORF">GGD69_004772</name>
</gene>
<dbReference type="Pfam" id="PF20249">
    <property type="entry name" value="VasX_N"/>
    <property type="match status" value="1"/>
</dbReference>
<feature type="domain" description="Toxin VasX N-terminal region" evidence="2">
    <location>
        <begin position="8"/>
        <end position="166"/>
    </location>
</feature>
<dbReference type="AlphaFoldDB" id="A0AAW3UZ09"/>
<dbReference type="InterPro" id="IPR046864">
    <property type="entry name" value="VasX_N"/>
</dbReference>
<dbReference type="Proteomes" id="UP000518681">
    <property type="component" value="Unassembled WGS sequence"/>
</dbReference>
<dbReference type="InterPro" id="IPR048126">
    <property type="entry name" value="Toxin_VasX"/>
</dbReference>
<dbReference type="RefSeq" id="WP_183798879.1">
    <property type="nucleotide sequence ID" value="NZ_JACIII010000008.1"/>
</dbReference>
<evidence type="ECO:0000313" key="3">
    <source>
        <dbReference type="EMBL" id="MBB6203885.1"/>
    </source>
</evidence>
<reference evidence="3 4" key="1">
    <citation type="submission" date="2020-08" db="EMBL/GenBank/DDBJ databases">
        <title>Genomic Encyclopedia of Type Strains, Phase IV (KMG-V): Genome sequencing to study the core and pangenomes of soil and plant-associated prokaryotes.</title>
        <authorList>
            <person name="Whitman W."/>
        </authorList>
    </citation>
    <scope>NUCLEOTIDE SEQUENCE [LARGE SCALE GENOMIC DNA]</scope>
    <source>
        <strain evidence="3 4">SEMIA 4013</strain>
    </source>
</reference>
<proteinExistence type="predicted"/>